<reference evidence="2 3" key="1">
    <citation type="journal article" date="2023" name="Microorganisms">
        <title>Thiorhodovibrio frisius and Trv. litoralis spp. nov., Two Novel Members from a Clade of Fastidious Purple Sulfur Bacteria That Exhibit Unique Red-Shifted Light-Harvesting Capabilities.</title>
        <authorList>
            <person name="Methner A."/>
            <person name="Kuzyk S.B."/>
            <person name="Petersen J."/>
            <person name="Bauer S."/>
            <person name="Brinkmann H."/>
            <person name="Sichau K."/>
            <person name="Wanner G."/>
            <person name="Wolf J."/>
            <person name="Neumann-Schaal M."/>
            <person name="Henke P."/>
            <person name="Tank M."/>
            <person name="Sproer C."/>
            <person name="Bunk B."/>
            <person name="Overmann J."/>
        </authorList>
    </citation>
    <scope>NUCLEOTIDE SEQUENCE [LARGE SCALE GENOMIC DNA]</scope>
    <source>
        <strain evidence="2 3">DSM 6702</strain>
    </source>
</reference>
<evidence type="ECO:0000313" key="2">
    <source>
        <dbReference type="EMBL" id="WPL17684.1"/>
    </source>
</evidence>
<keyword evidence="1" id="KW-0472">Membrane</keyword>
<protein>
    <submittedName>
        <fullName evidence="2">Uncharacterized protein</fullName>
    </submittedName>
</protein>
<dbReference type="EMBL" id="CP121472">
    <property type="protein sequence ID" value="WPL17684.1"/>
    <property type="molecule type" value="Genomic_DNA"/>
</dbReference>
<gene>
    <name evidence="2" type="ORF">Thiowin_02723</name>
</gene>
<keyword evidence="1" id="KW-1133">Transmembrane helix</keyword>
<evidence type="ECO:0000313" key="3">
    <source>
        <dbReference type="Proteomes" id="UP001432180"/>
    </source>
</evidence>
<name>A0ABZ0SBK4_9GAMM</name>
<evidence type="ECO:0000256" key="1">
    <source>
        <dbReference type="SAM" id="Phobius"/>
    </source>
</evidence>
<accession>A0ABZ0SBK4</accession>
<organism evidence="2 3">
    <name type="scientific">Thiorhodovibrio winogradskyi</name>
    <dbReference type="NCBI Taxonomy" id="77007"/>
    <lineage>
        <taxon>Bacteria</taxon>
        <taxon>Pseudomonadati</taxon>
        <taxon>Pseudomonadota</taxon>
        <taxon>Gammaproteobacteria</taxon>
        <taxon>Chromatiales</taxon>
        <taxon>Chromatiaceae</taxon>
        <taxon>Thiorhodovibrio</taxon>
    </lineage>
</organism>
<feature type="transmembrane region" description="Helical" evidence="1">
    <location>
        <begin position="84"/>
        <end position="102"/>
    </location>
</feature>
<proteinExistence type="predicted"/>
<sequence length="112" mass="12599">MAIIPKSSGTNSLAKMRVLINPSDLCATLPVMANAEATVFFLTLDKVIYSYKCLSYFKSGVRLLCFELNRFPFIRLNRLRVKTLLTLVLALALALALNKLGYTHFRRSQSPD</sequence>
<keyword evidence="3" id="KW-1185">Reference proteome</keyword>
<dbReference type="Proteomes" id="UP001432180">
    <property type="component" value="Chromosome"/>
</dbReference>
<keyword evidence="1" id="KW-0812">Transmembrane</keyword>